<reference evidence="2" key="1">
    <citation type="journal article" date="2020" name="Fungal Divers.">
        <title>Resolving the Mortierellaceae phylogeny through synthesis of multi-gene phylogenetics and phylogenomics.</title>
        <authorList>
            <person name="Vandepol N."/>
            <person name="Liber J."/>
            <person name="Desiro A."/>
            <person name="Na H."/>
            <person name="Kennedy M."/>
            <person name="Barry K."/>
            <person name="Grigoriev I.V."/>
            <person name="Miller A.N."/>
            <person name="O'Donnell K."/>
            <person name="Stajich J.E."/>
            <person name="Bonito G."/>
        </authorList>
    </citation>
    <scope>NUCLEOTIDE SEQUENCE</scope>
    <source>
        <strain evidence="2">NRRL 28262</strain>
    </source>
</reference>
<comment type="caution">
    <text evidence="2">The sequence shown here is derived from an EMBL/GenBank/DDBJ whole genome shotgun (WGS) entry which is preliminary data.</text>
</comment>
<feature type="non-terminal residue" evidence="2">
    <location>
        <position position="1"/>
    </location>
</feature>
<gene>
    <name evidence="2" type="ORF">BGZ95_007351</name>
</gene>
<evidence type="ECO:0000313" key="2">
    <source>
        <dbReference type="EMBL" id="KAG0249980.1"/>
    </source>
</evidence>
<feature type="compositionally biased region" description="Low complexity" evidence="1">
    <location>
        <begin position="31"/>
        <end position="55"/>
    </location>
</feature>
<accession>A0AAD4D277</accession>
<evidence type="ECO:0008006" key="4">
    <source>
        <dbReference type="Google" id="ProtNLM"/>
    </source>
</evidence>
<evidence type="ECO:0000256" key="1">
    <source>
        <dbReference type="SAM" id="MobiDB-lite"/>
    </source>
</evidence>
<dbReference type="AlphaFoldDB" id="A0AAD4D277"/>
<feature type="compositionally biased region" description="Basic and acidic residues" evidence="1">
    <location>
        <begin position="16"/>
        <end position="30"/>
    </location>
</feature>
<dbReference type="Proteomes" id="UP001194580">
    <property type="component" value="Unassembled WGS sequence"/>
</dbReference>
<dbReference type="EMBL" id="JAAAIL010003573">
    <property type="protein sequence ID" value="KAG0249980.1"/>
    <property type="molecule type" value="Genomic_DNA"/>
</dbReference>
<proteinExistence type="predicted"/>
<keyword evidence="3" id="KW-1185">Reference proteome</keyword>
<feature type="compositionally biased region" description="Low complexity" evidence="1">
    <location>
        <begin position="90"/>
        <end position="104"/>
    </location>
</feature>
<name>A0AAD4D277_9FUNG</name>
<evidence type="ECO:0000313" key="3">
    <source>
        <dbReference type="Proteomes" id="UP001194580"/>
    </source>
</evidence>
<protein>
    <recommendedName>
        <fullName evidence="4">Selenoprotein H</fullName>
    </recommendedName>
</protein>
<organism evidence="2 3">
    <name type="scientific">Linnemannia exigua</name>
    <dbReference type="NCBI Taxonomy" id="604196"/>
    <lineage>
        <taxon>Eukaryota</taxon>
        <taxon>Fungi</taxon>
        <taxon>Fungi incertae sedis</taxon>
        <taxon>Mucoromycota</taxon>
        <taxon>Mortierellomycotina</taxon>
        <taxon>Mortierellomycetes</taxon>
        <taxon>Mortierellales</taxon>
        <taxon>Mortierellaceae</taxon>
        <taxon>Linnemannia</taxon>
    </lineage>
</organism>
<sequence>TAETPAATPAKRGRKPKTETIEDQVSKLEVAKNPTKKATTAATTAAAPTPTAATASKKRKSEAEDTASAAVAPPAKKRGRPVGSVKKETPTATATTTPAKKVAAIKATKVTKAVTKTEDATEAVAPKKRGAAAAAATTETGAKPSKTKKAAVAAAKTSPKAIGLTIERCDTCTQYKSNLRRITTLTKELYPNAAVNEVVISKSKSFEIYVTDEGSQDKKLIWSGKAHAPPKRLAFPESGVYVDLLKTELKDM</sequence>
<feature type="region of interest" description="Disordered" evidence="1">
    <location>
        <begin position="1"/>
        <end position="104"/>
    </location>
</feature>